<dbReference type="AlphaFoldDB" id="A0A834CBK1"/>
<feature type="compositionally biased region" description="Basic and acidic residues" evidence="1">
    <location>
        <begin position="25"/>
        <end position="36"/>
    </location>
</feature>
<feature type="region of interest" description="Disordered" evidence="1">
    <location>
        <begin position="1"/>
        <end position="66"/>
    </location>
</feature>
<reference evidence="2" key="1">
    <citation type="journal article" name="BMC Genomics">
        <title>Long-read sequencing and de novo genome assembly of marine medaka (Oryzias melastigma).</title>
        <authorList>
            <person name="Liang P."/>
            <person name="Saqib H.S.A."/>
            <person name="Ni X."/>
            <person name="Shen Y."/>
        </authorList>
    </citation>
    <scope>NUCLEOTIDE SEQUENCE</scope>
    <source>
        <strain evidence="2">Bigg-433</strain>
    </source>
</reference>
<feature type="compositionally biased region" description="Basic and acidic residues" evidence="1">
    <location>
        <begin position="54"/>
        <end position="66"/>
    </location>
</feature>
<gene>
    <name evidence="2" type="ORF">FQA47_023806</name>
</gene>
<evidence type="ECO:0000313" key="2">
    <source>
        <dbReference type="EMBL" id="KAF6723810.1"/>
    </source>
</evidence>
<dbReference type="EMBL" id="WKFB01000414">
    <property type="protein sequence ID" value="KAF6723810.1"/>
    <property type="molecule type" value="Genomic_DNA"/>
</dbReference>
<proteinExistence type="predicted"/>
<organism evidence="2 3">
    <name type="scientific">Oryzias melastigma</name>
    <name type="common">Marine medaka</name>
    <dbReference type="NCBI Taxonomy" id="30732"/>
    <lineage>
        <taxon>Eukaryota</taxon>
        <taxon>Metazoa</taxon>
        <taxon>Chordata</taxon>
        <taxon>Craniata</taxon>
        <taxon>Vertebrata</taxon>
        <taxon>Euteleostomi</taxon>
        <taxon>Actinopterygii</taxon>
        <taxon>Neopterygii</taxon>
        <taxon>Teleostei</taxon>
        <taxon>Neoteleostei</taxon>
        <taxon>Acanthomorphata</taxon>
        <taxon>Ovalentaria</taxon>
        <taxon>Atherinomorphae</taxon>
        <taxon>Beloniformes</taxon>
        <taxon>Adrianichthyidae</taxon>
        <taxon>Oryziinae</taxon>
        <taxon>Oryzias</taxon>
    </lineage>
</organism>
<name>A0A834CBK1_ORYME</name>
<dbReference type="Proteomes" id="UP000646548">
    <property type="component" value="Unassembled WGS sequence"/>
</dbReference>
<accession>A0A834CBK1</accession>
<comment type="caution">
    <text evidence="2">The sequence shown here is derived from an EMBL/GenBank/DDBJ whole genome shotgun (WGS) entry which is preliminary data.</text>
</comment>
<evidence type="ECO:0000256" key="1">
    <source>
        <dbReference type="SAM" id="MobiDB-lite"/>
    </source>
</evidence>
<sequence length="81" mass="8952">MSISAGKQQDARARGLGADAEDAEERCSVNDARGEGRPSSYLNAELPMRLSGHGTRDPKQDVQPERCRVKTIRWRSFTGGY</sequence>
<evidence type="ECO:0000313" key="3">
    <source>
        <dbReference type="Proteomes" id="UP000646548"/>
    </source>
</evidence>
<protein>
    <submittedName>
        <fullName evidence="2">Uncharacterized protein</fullName>
    </submittedName>
</protein>